<dbReference type="Proteomes" id="UP000198640">
    <property type="component" value="Unassembled WGS sequence"/>
</dbReference>
<proteinExistence type="predicted"/>
<name>A0A1H3PWZ9_9PROT</name>
<dbReference type="EMBL" id="FNOY01000118">
    <property type="protein sequence ID" value="SDZ05834.1"/>
    <property type="molecule type" value="Genomic_DNA"/>
</dbReference>
<feature type="chain" id="PRO_5011615989" description="Lipocalin-like domain-containing protein" evidence="1">
    <location>
        <begin position="24"/>
        <end position="144"/>
    </location>
</feature>
<dbReference type="RefSeq" id="WP_090415905.1">
    <property type="nucleotide sequence ID" value="NZ_FNOY01000118.1"/>
</dbReference>
<keyword evidence="3" id="KW-1185">Reference proteome</keyword>
<protein>
    <recommendedName>
        <fullName evidence="4">Lipocalin-like domain-containing protein</fullName>
    </recommendedName>
</protein>
<sequence>MLNKCTRQIVFLLLITLSSVTFADDAEDLKFIDGIWQLVGYEYLEPEVNSDKFFSLHYDGNAMVLVNFSYLQVHGNPLAATFMGRGKTREFLLEALDYAPIIPSFDTKHTLHVTFTSDTEAIVNPIFDSPIIQGARYTIRKIFK</sequence>
<evidence type="ECO:0000313" key="3">
    <source>
        <dbReference type="Proteomes" id="UP000198640"/>
    </source>
</evidence>
<dbReference type="OrthoDB" id="8547715at2"/>
<feature type="signal peptide" evidence="1">
    <location>
        <begin position="1"/>
        <end position="23"/>
    </location>
</feature>
<accession>A0A1H3PWZ9</accession>
<dbReference type="AlphaFoldDB" id="A0A1H3PWZ9"/>
<evidence type="ECO:0000313" key="2">
    <source>
        <dbReference type="EMBL" id="SDZ05834.1"/>
    </source>
</evidence>
<gene>
    <name evidence="2" type="ORF">SAMN05421881_11185</name>
</gene>
<organism evidence="2 3">
    <name type="scientific">Nitrosomonas halophila</name>
    <dbReference type="NCBI Taxonomy" id="44576"/>
    <lineage>
        <taxon>Bacteria</taxon>
        <taxon>Pseudomonadati</taxon>
        <taxon>Pseudomonadota</taxon>
        <taxon>Betaproteobacteria</taxon>
        <taxon>Nitrosomonadales</taxon>
        <taxon>Nitrosomonadaceae</taxon>
        <taxon>Nitrosomonas</taxon>
    </lineage>
</organism>
<evidence type="ECO:0000256" key="1">
    <source>
        <dbReference type="SAM" id="SignalP"/>
    </source>
</evidence>
<reference evidence="2 3" key="1">
    <citation type="submission" date="2016-10" db="EMBL/GenBank/DDBJ databases">
        <authorList>
            <person name="de Groot N.N."/>
        </authorList>
    </citation>
    <scope>NUCLEOTIDE SEQUENCE [LARGE SCALE GENOMIC DNA]</scope>
    <source>
        <strain evidence="2 3">Nm1</strain>
    </source>
</reference>
<evidence type="ECO:0008006" key="4">
    <source>
        <dbReference type="Google" id="ProtNLM"/>
    </source>
</evidence>
<keyword evidence="1" id="KW-0732">Signal</keyword>